<keyword evidence="3" id="KW-0677">Repeat</keyword>
<dbReference type="InParanoid" id="A0A1V8SQ38"/>
<dbReference type="GO" id="GO:0005737">
    <property type="term" value="C:cytoplasm"/>
    <property type="evidence" value="ECO:0007669"/>
    <property type="project" value="TreeGrafter"/>
</dbReference>
<reference evidence="9" key="1">
    <citation type="submission" date="2017-03" db="EMBL/GenBank/DDBJ databases">
        <title>Genomes of endolithic fungi from Antarctica.</title>
        <authorList>
            <person name="Coleine C."/>
            <person name="Masonjones S."/>
            <person name="Stajich J.E."/>
        </authorList>
    </citation>
    <scope>NUCLEOTIDE SEQUENCE [LARGE SCALE GENOMIC DNA]</scope>
    <source>
        <strain evidence="9">CCFEE 5527</strain>
    </source>
</reference>
<evidence type="ECO:0000313" key="9">
    <source>
        <dbReference type="Proteomes" id="UP000192596"/>
    </source>
</evidence>
<comment type="caution">
    <text evidence="8">The sequence shown here is derived from an EMBL/GenBank/DDBJ whole genome shotgun (WGS) entry which is preliminary data.</text>
</comment>
<evidence type="ECO:0000313" key="8">
    <source>
        <dbReference type="EMBL" id="OQO01170.1"/>
    </source>
</evidence>
<evidence type="ECO:0000256" key="5">
    <source>
        <dbReference type="ARBA" id="ARBA00038092"/>
    </source>
</evidence>
<dbReference type="InterPro" id="IPR015943">
    <property type="entry name" value="WD40/YVTN_repeat-like_dom_sf"/>
</dbReference>
<proteinExistence type="inferred from homology"/>
<name>A0A1V8SQ38_9PEZI</name>
<organism evidence="8 9">
    <name type="scientific">Cryoendolithus antarcticus</name>
    <dbReference type="NCBI Taxonomy" id="1507870"/>
    <lineage>
        <taxon>Eukaryota</taxon>
        <taxon>Fungi</taxon>
        <taxon>Dikarya</taxon>
        <taxon>Ascomycota</taxon>
        <taxon>Pezizomycotina</taxon>
        <taxon>Dothideomycetes</taxon>
        <taxon>Dothideomycetidae</taxon>
        <taxon>Cladosporiales</taxon>
        <taxon>Cladosporiaceae</taxon>
        <taxon>Cryoendolithus</taxon>
    </lineage>
</organism>
<dbReference type="FunCoup" id="A0A1V8SQ38">
    <property type="interactions" value="243"/>
</dbReference>
<dbReference type="GO" id="GO:0017183">
    <property type="term" value="P:protein histidyl modification to diphthamide"/>
    <property type="evidence" value="ECO:0007669"/>
    <property type="project" value="TreeGrafter"/>
</dbReference>
<dbReference type="InterPro" id="IPR001680">
    <property type="entry name" value="WD40_rpt"/>
</dbReference>
<dbReference type="InterPro" id="IPR036322">
    <property type="entry name" value="WD40_repeat_dom_sf"/>
</dbReference>
<gene>
    <name evidence="8" type="ORF">B0A48_13413</name>
</gene>
<dbReference type="OrthoDB" id="1930760at2759"/>
<keyword evidence="2" id="KW-0853">WD repeat</keyword>
<evidence type="ECO:0000256" key="3">
    <source>
        <dbReference type="ARBA" id="ARBA00022737"/>
    </source>
</evidence>
<dbReference type="EMBL" id="NAJO01000032">
    <property type="protein sequence ID" value="OQO01170.1"/>
    <property type="molecule type" value="Genomic_DNA"/>
</dbReference>
<evidence type="ECO:0000256" key="1">
    <source>
        <dbReference type="ARBA" id="ARBA00005156"/>
    </source>
</evidence>
<dbReference type="EC" id="3.1.1.97" evidence="6"/>
<dbReference type="Pfam" id="PF00400">
    <property type="entry name" value="WD40"/>
    <property type="match status" value="1"/>
</dbReference>
<evidence type="ECO:0000256" key="6">
    <source>
        <dbReference type="ARBA" id="ARBA00039131"/>
    </source>
</evidence>
<dbReference type="GO" id="GO:0061685">
    <property type="term" value="F:diphthine methylesterase activity"/>
    <property type="evidence" value="ECO:0007669"/>
    <property type="project" value="UniProtKB-EC"/>
</dbReference>
<dbReference type="SUPFAM" id="SSF50978">
    <property type="entry name" value="WD40 repeat-like"/>
    <property type="match status" value="1"/>
</dbReference>
<dbReference type="Proteomes" id="UP000192596">
    <property type="component" value="Unassembled WGS sequence"/>
</dbReference>
<dbReference type="STRING" id="1507870.A0A1V8SQ38"/>
<accession>A0A1V8SQ38</accession>
<dbReference type="AlphaFoldDB" id="A0A1V8SQ38"/>
<sequence length="420" mass="45641">MEVSSLLSTTLDVPPSCIAFCPSHPEYFIVGTYFLYPSSTVASSIDAQETPDNDGTSHRERQQRSGSAVLYRYVKSVLTPVCTLSLPSAAVLDIAWSPFANRDVPLLCVATSTGTLEFYNLILDASPPTLARTAVHGIADADALILDVVFHPSNAGIIGATVSNGDVVLCRSHDKTWEQASSVSVKTIAHHSLEPWTLTFSNDGQNLFSGGDDAMVQCIEIGDLLRDEDSWGSSQEDDETGMPAPLWSDRRAHGAGVTALLPITVEHDRKLLLTGSYDDHIRLLSMTGKGRREVIAELNLGGGVWRLELIKSRQGADEKTRGSVSDRPTAVYTLLVSCMHAGARIVQLSQRTGDGVESHWDFEVQAQFTEHKSMNYGTAVQPIATSLSADRESVDPATKQRTIVSTSFYDKLLCVWNVDV</sequence>
<dbReference type="PANTHER" id="PTHR46042">
    <property type="entry name" value="DIPHTHINE METHYLTRANSFERASE"/>
    <property type="match status" value="1"/>
</dbReference>
<dbReference type="SMART" id="SM00320">
    <property type="entry name" value="WD40"/>
    <property type="match status" value="4"/>
</dbReference>
<protein>
    <recommendedName>
        <fullName evidence="6">methylated diphthine methylhydrolase</fullName>
        <ecNumber evidence="6">3.1.1.97</ecNumber>
    </recommendedName>
</protein>
<comment type="pathway">
    <text evidence="1">Protein modification; peptidyl-diphthamide biosynthesis.</text>
</comment>
<comment type="similarity">
    <text evidence="5">Belongs to the DPH7 family.</text>
</comment>
<comment type="catalytic activity">
    <reaction evidence="7">
        <text>diphthine methyl ester-[translation elongation factor 2] + H2O = diphthine-[translation elongation factor 2] + methanol + H(+)</text>
        <dbReference type="Rhea" id="RHEA:42656"/>
        <dbReference type="Rhea" id="RHEA-COMP:10172"/>
        <dbReference type="Rhea" id="RHEA-COMP:10173"/>
        <dbReference type="ChEBI" id="CHEBI:15377"/>
        <dbReference type="ChEBI" id="CHEBI:15378"/>
        <dbReference type="ChEBI" id="CHEBI:17790"/>
        <dbReference type="ChEBI" id="CHEBI:79005"/>
        <dbReference type="ChEBI" id="CHEBI:82696"/>
        <dbReference type="EC" id="3.1.1.97"/>
    </reaction>
</comment>
<keyword evidence="9" id="KW-1185">Reference proteome</keyword>
<keyword evidence="4" id="KW-0378">Hydrolase</keyword>
<dbReference type="InterPro" id="IPR052415">
    <property type="entry name" value="Diphthine_MTase"/>
</dbReference>
<dbReference type="PANTHER" id="PTHR46042:SF1">
    <property type="entry name" value="DIPHTHINE METHYLTRANSFERASE"/>
    <property type="match status" value="1"/>
</dbReference>
<dbReference type="Gene3D" id="2.130.10.10">
    <property type="entry name" value="YVTN repeat-like/Quinoprotein amine dehydrogenase"/>
    <property type="match status" value="1"/>
</dbReference>
<evidence type="ECO:0000256" key="7">
    <source>
        <dbReference type="ARBA" id="ARBA00047551"/>
    </source>
</evidence>
<evidence type="ECO:0000256" key="2">
    <source>
        <dbReference type="ARBA" id="ARBA00022574"/>
    </source>
</evidence>
<evidence type="ECO:0000256" key="4">
    <source>
        <dbReference type="ARBA" id="ARBA00022801"/>
    </source>
</evidence>